<protein>
    <recommendedName>
        <fullName evidence="1">Phage head morphogenesis domain-containing protein</fullName>
    </recommendedName>
</protein>
<dbReference type="EMBL" id="AP035789">
    <property type="protein sequence ID" value="BFO81086.1"/>
    <property type="molecule type" value="Genomic_DNA"/>
</dbReference>
<proteinExistence type="predicted"/>
<reference evidence="2" key="1">
    <citation type="submission" date="2024-07" db="EMBL/GenBank/DDBJ databases">
        <title>Complete genome sequence of Prevotella sp. YM-2024 GTC17262.</title>
        <authorList>
            <person name="Hayashi M."/>
            <person name="Muto Y."/>
            <person name="Tanaka K."/>
            <person name="Niwa H."/>
        </authorList>
    </citation>
    <scope>NUCLEOTIDE SEQUENCE</scope>
    <source>
        <strain evidence="2">GTC17262</strain>
    </source>
</reference>
<dbReference type="NCBIfam" id="TIGR01641">
    <property type="entry name" value="phageSPP1_gp7"/>
    <property type="match status" value="1"/>
</dbReference>
<gene>
    <name evidence="2" type="ORF">GTC17262_12770</name>
</gene>
<dbReference type="AlphaFoldDB" id="A0AB33JLW3"/>
<accession>A0AB33JLW3</accession>
<evidence type="ECO:0000313" key="2">
    <source>
        <dbReference type="EMBL" id="BFO81086.1"/>
    </source>
</evidence>
<sequence length="465" mass="53884">MSPTDYVGLHSRYKEFLQSAHHTLTLDKETEDKVQAKLTKAFNDMMSALFKQKGATLDINILVSDEVQEFIETHASVLDSSFKKVEMSEGMRRRLERSNYIFSGLKTFHELGEAFPSLIDENGGRKPFECFLNDVQKIDGTYNRNYLRAEYNFVQSSAEMAAKWEQFAEDGDRYNLQYRTAGDDKVRPEHVSLNGVTLPMSDPFWESYYPPNGWGCRCTVVQVRKSKYPLTPQDEAMARGEEALQSDTKGIFRFNAGREQKTVPDYNQYTIRRCNDCDLAKGKTTLAFVPDNELCAACRLIRQCENQRFQTKKQYSDGGKVQAHQLVNPTDSDYEKLMQVADFFAKQGYEARLTPKLSRPQKFVYQNIYHSLMGTKYEGKCPDLLIDGKWYEHEGFTSNNPKRAFRNMLTHGLKQSNRIIIDRPDLTDGYMIRSIYGHVKQGKDIEEVWVVEDEKLRLLYKKDRQ</sequence>
<feature type="domain" description="Phage head morphogenesis" evidence="1">
    <location>
        <begin position="134"/>
        <end position="220"/>
    </location>
</feature>
<dbReference type="Gene3D" id="3.40.1350.120">
    <property type="match status" value="1"/>
</dbReference>
<dbReference type="InterPro" id="IPR006528">
    <property type="entry name" value="Phage_head_morphogenesis_dom"/>
</dbReference>
<evidence type="ECO:0000259" key="1">
    <source>
        <dbReference type="Pfam" id="PF04233"/>
    </source>
</evidence>
<name>A0AB33JLW3_9BACT</name>
<dbReference type="Pfam" id="PF04233">
    <property type="entry name" value="Phage_Mu_F"/>
    <property type="match status" value="1"/>
</dbReference>
<organism evidence="2">
    <name type="scientific">Prevotella sp. GTC17262</name>
    <dbReference type="NCBI Taxonomy" id="3236797"/>
    <lineage>
        <taxon>Bacteria</taxon>
        <taxon>Pseudomonadati</taxon>
        <taxon>Bacteroidota</taxon>
        <taxon>Bacteroidia</taxon>
        <taxon>Bacteroidales</taxon>
        <taxon>Prevotellaceae</taxon>
        <taxon>Prevotella</taxon>
    </lineage>
</organism>